<evidence type="ECO:0000256" key="5">
    <source>
        <dbReference type="ARBA" id="ARBA00023315"/>
    </source>
</evidence>
<organism evidence="12 13">
    <name type="scientific">Saccharobesus litoralis</name>
    <dbReference type="NCBI Taxonomy" id="2172099"/>
    <lineage>
        <taxon>Bacteria</taxon>
        <taxon>Pseudomonadati</taxon>
        <taxon>Pseudomonadota</taxon>
        <taxon>Gammaproteobacteria</taxon>
        <taxon>Alteromonadales</taxon>
        <taxon>Alteromonadaceae</taxon>
        <taxon>Saccharobesus</taxon>
    </lineage>
</organism>
<evidence type="ECO:0000256" key="8">
    <source>
        <dbReference type="ARBA" id="ARBA00039866"/>
    </source>
</evidence>
<comment type="catalytic activity">
    <reaction evidence="10">
        <text>a (3R)-hydroxyacyl-[ACP] + L-ornithine = a lyso-ornithine lipid + holo-[ACP] + H(+)</text>
        <dbReference type="Rhea" id="RHEA:20633"/>
        <dbReference type="Rhea" id="RHEA-COMP:9685"/>
        <dbReference type="Rhea" id="RHEA-COMP:9945"/>
        <dbReference type="ChEBI" id="CHEBI:15378"/>
        <dbReference type="ChEBI" id="CHEBI:46911"/>
        <dbReference type="ChEBI" id="CHEBI:64479"/>
        <dbReference type="ChEBI" id="CHEBI:78827"/>
        <dbReference type="ChEBI" id="CHEBI:138482"/>
        <dbReference type="EC" id="2.3.2.30"/>
    </reaction>
    <physiologicalReaction direction="left-to-right" evidence="10">
        <dbReference type="Rhea" id="RHEA:20634"/>
    </physiologicalReaction>
</comment>
<evidence type="ECO:0000313" key="12">
    <source>
        <dbReference type="EMBL" id="AWB66848.1"/>
    </source>
</evidence>
<keyword evidence="2" id="KW-0444">Lipid biosynthesis</keyword>
<evidence type="ECO:0000256" key="2">
    <source>
        <dbReference type="ARBA" id="ARBA00022516"/>
    </source>
</evidence>
<dbReference type="EMBL" id="CP026604">
    <property type="protein sequence ID" value="AWB66848.1"/>
    <property type="molecule type" value="Genomic_DNA"/>
</dbReference>
<keyword evidence="13" id="KW-1185">Reference proteome</keyword>
<proteinExistence type="inferred from homology"/>
<comment type="function">
    <text evidence="9">Catalyzes the first step in the biosynthesis of ornithine lipids, which are phosphorus-free membrane lipids. Catalyzes the 3-hydroxyacyl-acyl carrier protein-dependent acylation of ornithine to form lyso-ornithine lipid (LOL).</text>
</comment>
<evidence type="ECO:0000256" key="4">
    <source>
        <dbReference type="ARBA" id="ARBA00023098"/>
    </source>
</evidence>
<dbReference type="SMART" id="SM00563">
    <property type="entry name" value="PlsC"/>
    <property type="match status" value="1"/>
</dbReference>
<dbReference type="GO" id="GO:0043810">
    <property type="term" value="F:ornithine-acyl [acyl carrier protein] N-acyltransferase activity"/>
    <property type="evidence" value="ECO:0007669"/>
    <property type="project" value="UniProtKB-EC"/>
</dbReference>
<dbReference type="SUPFAM" id="SSF69593">
    <property type="entry name" value="Glycerol-3-phosphate (1)-acyltransferase"/>
    <property type="match status" value="1"/>
</dbReference>
<keyword evidence="5" id="KW-0012">Acyltransferase</keyword>
<dbReference type="Pfam" id="PF13444">
    <property type="entry name" value="Acetyltransf_5"/>
    <property type="match status" value="1"/>
</dbReference>
<dbReference type="CDD" id="cd07986">
    <property type="entry name" value="LPLAT_ACT14924-like"/>
    <property type="match status" value="1"/>
</dbReference>
<evidence type="ECO:0000256" key="7">
    <source>
        <dbReference type="ARBA" id="ARBA00039058"/>
    </source>
</evidence>
<dbReference type="PANTHER" id="PTHR37323:SF1">
    <property type="entry name" value="L-ORNITHINE N(ALPHA)-ACYLTRANSFERASE"/>
    <property type="match status" value="1"/>
</dbReference>
<name>A0A2S0VRL3_9ALTE</name>
<accession>A0A2S0VRL3</accession>
<dbReference type="RefSeq" id="WP_108602904.1">
    <property type="nucleotide sequence ID" value="NZ_CP026604.1"/>
</dbReference>
<dbReference type="EC" id="2.3.2.30" evidence="7"/>
<dbReference type="OrthoDB" id="1113830at2"/>
<dbReference type="KEGG" id="cate:C2869_10570"/>
<gene>
    <name evidence="12" type="ORF">C2869_10570</name>
</gene>
<dbReference type="InterPro" id="IPR002123">
    <property type="entry name" value="Plipid/glycerol_acylTrfase"/>
</dbReference>
<evidence type="ECO:0000256" key="3">
    <source>
        <dbReference type="ARBA" id="ARBA00022679"/>
    </source>
</evidence>
<dbReference type="InterPro" id="IPR052351">
    <property type="entry name" value="Ornithine_N-alpha-AT"/>
</dbReference>
<dbReference type="GO" id="GO:0006629">
    <property type="term" value="P:lipid metabolic process"/>
    <property type="evidence" value="ECO:0007669"/>
    <property type="project" value="UniProtKB-KW"/>
</dbReference>
<dbReference type="AlphaFoldDB" id="A0A2S0VRL3"/>
<dbReference type="PANTHER" id="PTHR37323">
    <property type="entry name" value="GCN5-RELATED N-ACETYLTRANSFERASE"/>
    <property type="match status" value="1"/>
</dbReference>
<evidence type="ECO:0000256" key="9">
    <source>
        <dbReference type="ARBA" id="ARBA00045724"/>
    </source>
</evidence>
<dbReference type="InterPro" id="IPR016181">
    <property type="entry name" value="Acyl_CoA_acyltransferase"/>
</dbReference>
<keyword evidence="4" id="KW-0443">Lipid metabolism</keyword>
<evidence type="ECO:0000256" key="10">
    <source>
        <dbReference type="ARBA" id="ARBA00047785"/>
    </source>
</evidence>
<evidence type="ECO:0000256" key="1">
    <source>
        <dbReference type="ARBA" id="ARBA00005189"/>
    </source>
</evidence>
<protein>
    <recommendedName>
        <fullName evidence="8">L-ornithine N(alpha)-acyltransferase</fullName>
        <ecNumber evidence="7">2.3.2.30</ecNumber>
    </recommendedName>
</protein>
<keyword evidence="3 12" id="KW-0808">Transferase</keyword>
<evidence type="ECO:0000259" key="11">
    <source>
        <dbReference type="SMART" id="SM00563"/>
    </source>
</evidence>
<comment type="pathway">
    <text evidence="1">Lipid metabolism.</text>
</comment>
<comment type="similarity">
    <text evidence="6">Belongs to the acetyltransferase family. OlsB subfamily.</text>
</comment>
<evidence type="ECO:0000313" key="13">
    <source>
        <dbReference type="Proteomes" id="UP000244441"/>
    </source>
</evidence>
<dbReference type="InterPro" id="IPR045746">
    <property type="entry name" value="ACT14924-like_Acyltransf_dom"/>
</dbReference>
<dbReference type="SUPFAM" id="SSF55729">
    <property type="entry name" value="Acyl-CoA N-acyltransferases (Nat)"/>
    <property type="match status" value="1"/>
</dbReference>
<sequence length="572" mass="65100">MFSVDQVIKQTYPQLEQRPMFGSIAKRVLRGLLHEKDFVEFGEQYPHLTGLDFVEQVLEKFEFTYTIRDKELERIPATGRCVIIANHPIGTLDGLALIKLVSEVRKDFKVVANQVLMAIEPLHSLLLPVNNMNGGTPKENIQRIQDYLSNEGVVIIFPAGEVSRLGPSGVKDGDWRGGFLRMATAAQAPILPIYVNGKNSPLFYGLSAICKPLSTMLLVKEMFKQQSKTLPMRIGELIPYESYRSLPVSNKEKVRIFRRHLYRIAKKKKPLFVTQSAIAHPEPRQELKTAIEECEHIGATADNKQIYLYQYQGSSPIMREIGRLREVAFRAVGEGSGLRRDVDRYDSYYEHLILWDANDLEIVGAYRLGDTARILANGNKLYTETLFNYQHGMQKYFDQGLELGRSFVQPRYWGKRSLDYLWYGIGAYLVKNPQIRYMFGPVSISDALPKAAKDLLVYFYNLHFSDDSVELARSKIPYDLPKDFAENIQAQITGQDYKADFMALKDLLANMGCNVPTLYKQYSEVCEPGGVQFLDFNVDPDFNDCVDGLVLVDTQMLKAKKRARYMAGAADL</sequence>
<evidence type="ECO:0000256" key="6">
    <source>
        <dbReference type="ARBA" id="ARBA00038095"/>
    </source>
</evidence>
<dbReference type="Pfam" id="PF19576">
    <property type="entry name" value="Acyltransf_2"/>
    <property type="match status" value="1"/>
</dbReference>
<feature type="domain" description="Phospholipid/glycerol acyltransferase" evidence="11">
    <location>
        <begin position="81"/>
        <end position="198"/>
    </location>
</feature>
<reference evidence="12 13" key="1">
    <citation type="submission" date="2018-01" db="EMBL/GenBank/DDBJ databases">
        <title>Genome sequence of a Cantenovulum-like bacteria.</title>
        <authorList>
            <person name="Tan W.R."/>
            <person name="Lau N.-S."/>
            <person name="Go F."/>
            <person name="Amirul A.-A.A."/>
        </authorList>
    </citation>
    <scope>NUCLEOTIDE SEQUENCE [LARGE SCALE GENOMIC DNA]</scope>
    <source>
        <strain evidence="12 13">CCB-QB4</strain>
    </source>
</reference>
<dbReference type="Proteomes" id="UP000244441">
    <property type="component" value="Chromosome"/>
</dbReference>